<evidence type="ECO:0000313" key="1">
    <source>
        <dbReference type="EMBL" id="SAL04862.1"/>
    </source>
</evidence>
<evidence type="ECO:0008006" key="3">
    <source>
        <dbReference type="Google" id="ProtNLM"/>
    </source>
</evidence>
<dbReference type="OrthoDB" id="266253at2"/>
<protein>
    <recommendedName>
        <fullName evidence="3">Baseplate J-like protein</fullName>
    </recommendedName>
</protein>
<reference evidence="1" key="1">
    <citation type="submission" date="2016-01" db="EMBL/GenBank/DDBJ databases">
        <authorList>
            <person name="Peeters C."/>
        </authorList>
    </citation>
    <scope>NUCLEOTIDE SEQUENCE</scope>
    <source>
        <strain evidence="1">LMG 29321</strain>
    </source>
</reference>
<comment type="caution">
    <text evidence="1">The sequence shown here is derived from an EMBL/GenBank/DDBJ whole genome shotgun (WGS) entry which is preliminary data.</text>
</comment>
<dbReference type="AlphaFoldDB" id="A0A158ED89"/>
<dbReference type="EMBL" id="FCOX02000069">
    <property type="protein sequence ID" value="SAL04862.1"/>
    <property type="molecule type" value="Genomic_DNA"/>
</dbReference>
<evidence type="ECO:0000313" key="2">
    <source>
        <dbReference type="Proteomes" id="UP000071859"/>
    </source>
</evidence>
<sequence length="858" mass="92124">MSRDVTLKPGMLPANLPGLPQIAYRSGSYGIFLEGMRQSVGCERHYLVDLNTRASDDPAIALLDAWAVAGDVLSFYAERIANEVYLGTALERGSIRALARLLDYELRPGKAAETWIAFTLEDAPGAPDAVPIPQGVRINSIPGPGEQMIAFETVEAMEAHPWLNAMRPQTTRMQSVDDVEAAKSVLVQGLLSDVRKGDWLLVVHGSDQNLKRVETVDPDNAAKTTRIDHETQPTFFPVVLLAQALLPPNAFVANPFGISRPFFQSEIDKVLRPQRAFEASLAQRRVTPKLLRQHLFERTPAPLPGKDGVYRFRARAAIFGHNTPAADDGASQIPDISHATASLSMMTLDQEYAELRPGTYIAFVNGGMVHVAEVRSVRTLTAQRGRLTSRTSRVGFFPALSSGWNSVSTAEVVVLLDTERLPLARLPVTAVVEGASLLLDAYYPELTEGRPVAVSGEREDLTGIEQISVHTIATITLEDGLTRIDLKSALPWALKRGTVRINANLAKATHGERGGQPIGHGDASKPGQRFRLPVIPLTHLAAQTLTGVAPVLDVVIDGVRWMGVGSLREAGPLDRVYSLSYQEDGSVDVCTGDGLNGRRVPTGVNNVVASWRKGLGSAGMVRAGQLSLLADKPQGVRSAANPLAPEGAVDGQCADDARKAAPLSVLTLGRIVALRDYADFAASFAGIAKAHAAWIWSGSSRAVFLTVAGVSGAPVPEGDLVKLRNLIGGISDPATGLTIAHFRPTWFRLEAGIALVPGYFPDAVFPRVEQVLRDRFGFAARALGQPVAKSEVISAMQAVDGVDWIDVDAFYRGDTPANRDLLAAAMPKDGRRVARLGLPEGAELLALDPAPLNFRTIT</sequence>
<dbReference type="RefSeq" id="WP_062611223.1">
    <property type="nucleotide sequence ID" value="NZ_FCOX02000069.1"/>
</dbReference>
<name>A0A158ED89_9BURK</name>
<proteinExistence type="predicted"/>
<organism evidence="1 2">
    <name type="scientific">Caballeronia calidae</name>
    <dbReference type="NCBI Taxonomy" id="1777139"/>
    <lineage>
        <taxon>Bacteria</taxon>
        <taxon>Pseudomonadati</taxon>
        <taxon>Pseudomonadota</taxon>
        <taxon>Betaproteobacteria</taxon>
        <taxon>Burkholderiales</taxon>
        <taxon>Burkholderiaceae</taxon>
        <taxon>Caballeronia</taxon>
    </lineage>
</organism>
<gene>
    <name evidence="1" type="ORF">AWB78_07168</name>
</gene>
<accession>A0A158ED89</accession>
<dbReference type="Proteomes" id="UP000071859">
    <property type="component" value="Unassembled WGS sequence"/>
</dbReference>
<keyword evidence="2" id="KW-1185">Reference proteome</keyword>